<gene>
    <name evidence="1" type="ORF">A2867_02085</name>
</gene>
<dbReference type="InterPro" id="IPR025354">
    <property type="entry name" value="DUF4258"/>
</dbReference>
<protein>
    <recommendedName>
        <fullName evidence="3">DUF4258 domain-containing protein</fullName>
    </recommendedName>
</protein>
<dbReference type="EMBL" id="MFCP01000003">
    <property type="protein sequence ID" value="OGE29631.1"/>
    <property type="molecule type" value="Genomic_DNA"/>
</dbReference>
<evidence type="ECO:0008006" key="3">
    <source>
        <dbReference type="Google" id="ProtNLM"/>
    </source>
</evidence>
<comment type="caution">
    <text evidence="1">The sequence shown here is derived from an EMBL/GenBank/DDBJ whole genome shotgun (WGS) entry which is preliminary data.</text>
</comment>
<proteinExistence type="predicted"/>
<dbReference type="Proteomes" id="UP000177555">
    <property type="component" value="Unassembled WGS sequence"/>
</dbReference>
<sequence length="76" mass="9178">MKIIFSDHAKNQKFEREIAKKLILETIRSPQNRFKSFRNRELLQRQFGDKILEVVTVKEGENLVVITQYWLEKEEV</sequence>
<evidence type="ECO:0000313" key="2">
    <source>
        <dbReference type="Proteomes" id="UP000177555"/>
    </source>
</evidence>
<accession>A0A1F5JLU0</accession>
<dbReference type="Pfam" id="PF14076">
    <property type="entry name" value="DUF4258"/>
    <property type="match status" value="1"/>
</dbReference>
<reference evidence="1 2" key="1">
    <citation type="journal article" date="2016" name="Nat. Commun.">
        <title>Thousands of microbial genomes shed light on interconnected biogeochemical processes in an aquifer system.</title>
        <authorList>
            <person name="Anantharaman K."/>
            <person name="Brown C.T."/>
            <person name="Hug L.A."/>
            <person name="Sharon I."/>
            <person name="Castelle C.J."/>
            <person name="Probst A.J."/>
            <person name="Thomas B.C."/>
            <person name="Singh A."/>
            <person name="Wilkins M.J."/>
            <person name="Karaoz U."/>
            <person name="Brodie E.L."/>
            <person name="Williams K.H."/>
            <person name="Hubbard S.S."/>
            <person name="Banfield J.F."/>
        </authorList>
    </citation>
    <scope>NUCLEOTIDE SEQUENCE [LARGE SCALE GENOMIC DNA]</scope>
</reference>
<evidence type="ECO:0000313" key="1">
    <source>
        <dbReference type="EMBL" id="OGE29631.1"/>
    </source>
</evidence>
<dbReference type="AlphaFoldDB" id="A0A1F5JLU0"/>
<organism evidence="1 2">
    <name type="scientific">Candidatus Daviesbacteria bacterium RIFCSPHIGHO2_01_FULL_40_11</name>
    <dbReference type="NCBI Taxonomy" id="1797762"/>
    <lineage>
        <taxon>Bacteria</taxon>
        <taxon>Candidatus Daviesiibacteriota</taxon>
    </lineage>
</organism>
<name>A0A1F5JLU0_9BACT</name>